<evidence type="ECO:0000313" key="14">
    <source>
        <dbReference type="EMBL" id="KAK3776841.1"/>
    </source>
</evidence>
<dbReference type="GO" id="GO:0008270">
    <property type="term" value="F:zinc ion binding"/>
    <property type="evidence" value="ECO:0007669"/>
    <property type="project" value="UniProtKB-KW"/>
</dbReference>
<dbReference type="Gene3D" id="3.30.160.60">
    <property type="entry name" value="Classic Zinc Finger"/>
    <property type="match status" value="3"/>
</dbReference>
<keyword evidence="5 11" id="KW-0863">Zinc-finger</keyword>
<dbReference type="PROSITE" id="PS00028">
    <property type="entry name" value="ZINC_FINGER_C2H2_1"/>
    <property type="match status" value="1"/>
</dbReference>
<dbReference type="SUPFAM" id="SSF57667">
    <property type="entry name" value="beta-beta-alpha zinc fingers"/>
    <property type="match status" value="1"/>
</dbReference>
<evidence type="ECO:0000256" key="6">
    <source>
        <dbReference type="ARBA" id="ARBA00022833"/>
    </source>
</evidence>
<feature type="compositionally biased region" description="Polar residues" evidence="12">
    <location>
        <begin position="814"/>
        <end position="828"/>
    </location>
</feature>
<evidence type="ECO:0000256" key="10">
    <source>
        <dbReference type="ARBA" id="ARBA00023242"/>
    </source>
</evidence>
<dbReference type="InterPro" id="IPR036236">
    <property type="entry name" value="Znf_C2H2_sf"/>
</dbReference>
<evidence type="ECO:0000256" key="2">
    <source>
        <dbReference type="ARBA" id="ARBA00006991"/>
    </source>
</evidence>
<dbReference type="InterPro" id="IPR013087">
    <property type="entry name" value="Znf_C2H2_type"/>
</dbReference>
<reference evidence="14" key="1">
    <citation type="journal article" date="2023" name="G3 (Bethesda)">
        <title>A reference genome for the long-term kleptoplast-retaining sea slug Elysia crispata morphotype clarki.</title>
        <authorList>
            <person name="Eastman K.E."/>
            <person name="Pendleton A.L."/>
            <person name="Shaikh M.A."/>
            <person name="Suttiyut T."/>
            <person name="Ogas R."/>
            <person name="Tomko P."/>
            <person name="Gavelis G."/>
            <person name="Widhalm J.R."/>
            <person name="Wisecaver J.H."/>
        </authorList>
    </citation>
    <scope>NUCLEOTIDE SEQUENCE</scope>
    <source>
        <strain evidence="14">ECLA1</strain>
    </source>
</reference>
<feature type="region of interest" description="Disordered" evidence="12">
    <location>
        <begin position="809"/>
        <end position="873"/>
    </location>
</feature>
<evidence type="ECO:0000256" key="9">
    <source>
        <dbReference type="ARBA" id="ARBA00023163"/>
    </source>
</evidence>
<accession>A0AAE0ZXL4</accession>
<dbReference type="Pfam" id="PF00096">
    <property type="entry name" value="zf-C2H2"/>
    <property type="match status" value="1"/>
</dbReference>
<feature type="domain" description="C2H2-type" evidence="13">
    <location>
        <begin position="516"/>
        <end position="545"/>
    </location>
</feature>
<protein>
    <recommendedName>
        <fullName evidence="13">C2H2-type domain-containing protein</fullName>
    </recommendedName>
</protein>
<keyword evidence="15" id="KW-1185">Reference proteome</keyword>
<dbReference type="PROSITE" id="PS50157">
    <property type="entry name" value="ZINC_FINGER_C2H2_2"/>
    <property type="match status" value="4"/>
</dbReference>
<feature type="compositionally biased region" description="Polar residues" evidence="12">
    <location>
        <begin position="913"/>
        <end position="930"/>
    </location>
</feature>
<sequence length="950" mass="106998">MNVPLGRSLPGLTPDWILAPVYSDQLSNALPLWRTHHSPEISLSLPKIRPHPPFPAVQTLIGLDLPKPHQYNDRQEVKEFPFAVVKPKAIRLYDIHIGVESRLPIAAPGPSFDLPLVSNLRNLPPPCFPIPSTYRDDKEDLKQVSALVANERTSCFSPMHGKVYSGTTPHANIEKTVAPSCYCYQRNGPDSGRSASQTPVSAQELYPLCMGLSAQPQTAISVQFPNVFEPPAFPVGQQPFPSSTRYFGAQDVQRPEDFTAMKRSDHHRCGAPNDRFISLHPSLAAVYGGWNNLKEQQTIRPRYSTTNTCNLKPKEINKNHTVNGIKLCQQVVEDDAPYVFSFKERSSVSGSQKHFPHYLEAFLKDESPTHSQISPKSRVKKEERSDICSSRDIAATTIYYSNSFSDRNTGIAKRSRKSENLFSRRSKSATELTKCLKRTNKLNEHVRSRKIGNKSNCAPTDCHKNLTNEYFTNEGKLFPFKDKYSRRIGARPLPETKSLGQGRAPGTSSSGERRLFRCPQCRYVTDRKNNLKRHIVTMHHTSNKTLECCGIGFHNKAALRDHNSVFHKGGYSCSLCGRNFCRKALLRRHLAVHSGQKDFFCDQCGYATSHKSNLERHLKVHSKKEDGSREMEQMSNADVTNLHQGRQFCDGRKLSGSYVSYVPHGTGHNSRDLTQQLLCPNTEYENMESENQREQCVSPERSSCDHCCVEVKRKSNVITSSSNSFEALKFTNSRGSSVHKARRSRGVLSKRIQDTYMNRSRSNLKIAGPNCISLQNTCLKDQNGINEKVCSQDPHKVCDISSTSVDEKKEMDTCSKQGNSSYGSGKNQLEQDDGENVPERPQNQSSQEVFDDNNPPKIENKGPSTLAKRSKQDVKRRMCEVQYPCRECGHIFSTQSKFGQHEYYTGLQAPEKVSTSTDLEYFQKTSNTHGSPPKLRNAQPEEENAGRKNE</sequence>
<comment type="subcellular location">
    <subcellularLocation>
        <location evidence="1">Nucleus</location>
    </subcellularLocation>
</comment>
<dbReference type="GO" id="GO:0003677">
    <property type="term" value="F:DNA binding"/>
    <property type="evidence" value="ECO:0007669"/>
    <property type="project" value="UniProtKB-KW"/>
</dbReference>
<comment type="caution">
    <text evidence="14">The sequence shown here is derived from an EMBL/GenBank/DDBJ whole genome shotgun (WGS) entry which is preliminary data.</text>
</comment>
<evidence type="ECO:0000256" key="8">
    <source>
        <dbReference type="ARBA" id="ARBA00023125"/>
    </source>
</evidence>
<dbReference type="Pfam" id="PF13909">
    <property type="entry name" value="zf-H2C2_5"/>
    <property type="match status" value="2"/>
</dbReference>
<evidence type="ECO:0000256" key="1">
    <source>
        <dbReference type="ARBA" id="ARBA00004123"/>
    </source>
</evidence>
<dbReference type="EMBL" id="JAWDGP010003173">
    <property type="protein sequence ID" value="KAK3776841.1"/>
    <property type="molecule type" value="Genomic_DNA"/>
</dbReference>
<keyword evidence="6" id="KW-0862">Zinc</keyword>
<feature type="domain" description="C2H2-type" evidence="13">
    <location>
        <begin position="883"/>
        <end position="913"/>
    </location>
</feature>
<keyword evidence="10" id="KW-0539">Nucleus</keyword>
<dbReference type="PANTHER" id="PTHR24379:SF121">
    <property type="entry name" value="C2H2-TYPE DOMAIN-CONTAINING PROTEIN"/>
    <property type="match status" value="1"/>
</dbReference>
<evidence type="ECO:0000259" key="13">
    <source>
        <dbReference type="PROSITE" id="PS50157"/>
    </source>
</evidence>
<evidence type="ECO:0000256" key="12">
    <source>
        <dbReference type="SAM" id="MobiDB-lite"/>
    </source>
</evidence>
<feature type="region of interest" description="Disordered" evidence="12">
    <location>
        <begin position="913"/>
        <end position="950"/>
    </location>
</feature>
<dbReference type="AlphaFoldDB" id="A0AAE0ZXL4"/>
<dbReference type="GO" id="GO:0005634">
    <property type="term" value="C:nucleus"/>
    <property type="evidence" value="ECO:0007669"/>
    <property type="project" value="UniProtKB-SubCell"/>
</dbReference>
<gene>
    <name evidence="14" type="ORF">RRG08_024615</name>
</gene>
<feature type="domain" description="C2H2-type" evidence="13">
    <location>
        <begin position="599"/>
        <end position="626"/>
    </location>
</feature>
<proteinExistence type="inferred from homology"/>
<keyword evidence="4" id="KW-0677">Repeat</keyword>
<dbReference type="PANTHER" id="PTHR24379">
    <property type="entry name" value="KRAB AND ZINC FINGER DOMAIN-CONTAINING"/>
    <property type="match status" value="1"/>
</dbReference>
<comment type="similarity">
    <text evidence="2">Belongs to the krueppel C2H2-type zinc-finger protein family.</text>
</comment>
<keyword evidence="9" id="KW-0804">Transcription</keyword>
<keyword evidence="8" id="KW-0238">DNA-binding</keyword>
<name>A0AAE0ZXL4_9GAST</name>
<dbReference type="SMART" id="SM00355">
    <property type="entry name" value="ZnF_C2H2"/>
    <property type="match status" value="5"/>
</dbReference>
<dbReference type="Proteomes" id="UP001283361">
    <property type="component" value="Unassembled WGS sequence"/>
</dbReference>
<evidence type="ECO:0000256" key="7">
    <source>
        <dbReference type="ARBA" id="ARBA00023015"/>
    </source>
</evidence>
<feature type="domain" description="C2H2-type" evidence="13">
    <location>
        <begin position="571"/>
        <end position="598"/>
    </location>
</feature>
<feature type="region of interest" description="Disordered" evidence="12">
    <location>
        <begin position="491"/>
        <end position="512"/>
    </location>
</feature>
<dbReference type="FunFam" id="3.30.160.60:FF:001156">
    <property type="entry name" value="Zinc finger protein 407"/>
    <property type="match status" value="1"/>
</dbReference>
<evidence type="ECO:0000256" key="5">
    <source>
        <dbReference type="ARBA" id="ARBA00022771"/>
    </source>
</evidence>
<evidence type="ECO:0000256" key="11">
    <source>
        <dbReference type="PROSITE-ProRule" id="PRU00042"/>
    </source>
</evidence>
<evidence type="ECO:0000313" key="15">
    <source>
        <dbReference type="Proteomes" id="UP001283361"/>
    </source>
</evidence>
<evidence type="ECO:0000256" key="4">
    <source>
        <dbReference type="ARBA" id="ARBA00022737"/>
    </source>
</evidence>
<keyword evidence="7" id="KW-0805">Transcription regulation</keyword>
<organism evidence="14 15">
    <name type="scientific">Elysia crispata</name>
    <name type="common">lettuce slug</name>
    <dbReference type="NCBI Taxonomy" id="231223"/>
    <lineage>
        <taxon>Eukaryota</taxon>
        <taxon>Metazoa</taxon>
        <taxon>Spiralia</taxon>
        <taxon>Lophotrochozoa</taxon>
        <taxon>Mollusca</taxon>
        <taxon>Gastropoda</taxon>
        <taxon>Heterobranchia</taxon>
        <taxon>Euthyneura</taxon>
        <taxon>Panpulmonata</taxon>
        <taxon>Sacoglossa</taxon>
        <taxon>Placobranchoidea</taxon>
        <taxon>Plakobranchidae</taxon>
        <taxon>Elysia</taxon>
    </lineage>
</organism>
<evidence type="ECO:0000256" key="3">
    <source>
        <dbReference type="ARBA" id="ARBA00022723"/>
    </source>
</evidence>
<keyword evidence="3" id="KW-0479">Metal-binding</keyword>